<keyword evidence="2" id="KW-1185">Reference proteome</keyword>
<proteinExistence type="predicted"/>
<evidence type="ECO:0000313" key="2">
    <source>
        <dbReference type="Proteomes" id="UP000186922"/>
    </source>
</evidence>
<dbReference type="AlphaFoldDB" id="A0A1D1VB66"/>
<accession>A0A1D1VB66</accession>
<organism evidence="1 2">
    <name type="scientific">Ramazzottius varieornatus</name>
    <name type="common">Water bear</name>
    <name type="synonym">Tardigrade</name>
    <dbReference type="NCBI Taxonomy" id="947166"/>
    <lineage>
        <taxon>Eukaryota</taxon>
        <taxon>Metazoa</taxon>
        <taxon>Ecdysozoa</taxon>
        <taxon>Tardigrada</taxon>
        <taxon>Eutardigrada</taxon>
        <taxon>Parachela</taxon>
        <taxon>Hypsibioidea</taxon>
        <taxon>Ramazzottiidae</taxon>
        <taxon>Ramazzottius</taxon>
    </lineage>
</organism>
<sequence>MPESIAFDNFGNQWLLGETGCALFIVLNVFGMNAGSLSLALYVESVESLPSNIVAVASGQFCLDRLRLKTINLQQQPQAFEANLYIVPSYIRANARIWHANRNPQ</sequence>
<gene>
    <name evidence="1" type="primary">RvY_08340-1</name>
    <name evidence="1" type="synonym">RvY_08340.1</name>
    <name evidence="1" type="ORF">RvY_08340</name>
</gene>
<name>A0A1D1VB66_RAMVA</name>
<protein>
    <submittedName>
        <fullName evidence="1">Uncharacterized protein</fullName>
    </submittedName>
</protein>
<comment type="caution">
    <text evidence="1">The sequence shown here is derived from an EMBL/GenBank/DDBJ whole genome shotgun (WGS) entry which is preliminary data.</text>
</comment>
<dbReference type="EMBL" id="BDGG01000003">
    <property type="protein sequence ID" value="GAU96977.1"/>
    <property type="molecule type" value="Genomic_DNA"/>
</dbReference>
<evidence type="ECO:0000313" key="1">
    <source>
        <dbReference type="EMBL" id="GAU96977.1"/>
    </source>
</evidence>
<reference evidence="1 2" key="1">
    <citation type="journal article" date="2016" name="Nat. Commun.">
        <title>Extremotolerant tardigrade genome and improved radiotolerance of human cultured cells by tardigrade-unique protein.</title>
        <authorList>
            <person name="Hashimoto T."/>
            <person name="Horikawa D.D."/>
            <person name="Saito Y."/>
            <person name="Kuwahara H."/>
            <person name="Kozuka-Hata H."/>
            <person name="Shin-I T."/>
            <person name="Minakuchi Y."/>
            <person name="Ohishi K."/>
            <person name="Motoyama A."/>
            <person name="Aizu T."/>
            <person name="Enomoto A."/>
            <person name="Kondo K."/>
            <person name="Tanaka S."/>
            <person name="Hara Y."/>
            <person name="Koshikawa S."/>
            <person name="Sagara H."/>
            <person name="Miura T."/>
            <person name="Yokobori S."/>
            <person name="Miyagawa K."/>
            <person name="Suzuki Y."/>
            <person name="Kubo T."/>
            <person name="Oyama M."/>
            <person name="Kohara Y."/>
            <person name="Fujiyama A."/>
            <person name="Arakawa K."/>
            <person name="Katayama T."/>
            <person name="Toyoda A."/>
            <person name="Kunieda T."/>
        </authorList>
    </citation>
    <scope>NUCLEOTIDE SEQUENCE [LARGE SCALE GENOMIC DNA]</scope>
    <source>
        <strain evidence="1 2">YOKOZUNA-1</strain>
    </source>
</reference>
<dbReference type="Proteomes" id="UP000186922">
    <property type="component" value="Unassembled WGS sequence"/>
</dbReference>